<dbReference type="HAMAP" id="MF_00925">
    <property type="entry name" value="OM_assembly_BamE"/>
    <property type="match status" value="1"/>
</dbReference>
<dbReference type="GO" id="GO:1990063">
    <property type="term" value="C:Bam protein complex"/>
    <property type="evidence" value="ECO:0007669"/>
    <property type="project" value="TreeGrafter"/>
</dbReference>
<feature type="compositionally biased region" description="Low complexity" evidence="5">
    <location>
        <begin position="137"/>
        <end position="148"/>
    </location>
</feature>
<feature type="compositionally biased region" description="Basic and acidic residues" evidence="5">
    <location>
        <begin position="157"/>
        <end position="166"/>
    </location>
</feature>
<sequence length="178" mass="20186">MFKLLIFIVGCASIVLSGCSIERLPGVYRIDVQQGNVITQEMLEKLSPGMSKQQVSFVLGNPLLIDSFHPDRWYYIYSFKPGNERRKQRTITMWFEEGKLSYVGGDVEIGPQRGLQQERREGPVSISVPPRQEDEGLLGSLMDMLDFSDSSEDEDTKENLQKRNKDTALPPALESEIN</sequence>
<proteinExistence type="inferred from homology"/>
<organism evidence="7 8">
    <name type="scientific">Nitrosococcus watsoni (strain C-113)</name>
    <dbReference type="NCBI Taxonomy" id="105559"/>
    <lineage>
        <taxon>Bacteria</taxon>
        <taxon>Pseudomonadati</taxon>
        <taxon>Pseudomonadota</taxon>
        <taxon>Gammaproteobacteria</taxon>
        <taxon>Chromatiales</taxon>
        <taxon>Chromatiaceae</taxon>
        <taxon>Nitrosococcus</taxon>
    </lineage>
</organism>
<gene>
    <name evidence="4" type="primary">bamE</name>
    <name evidence="7" type="ordered locus">Nwat_1828</name>
</gene>
<dbReference type="PANTHER" id="PTHR37482">
    <property type="entry name" value="OUTER MEMBRANE PROTEIN ASSEMBLY FACTOR BAME"/>
    <property type="match status" value="1"/>
</dbReference>
<dbReference type="Pfam" id="PF04355">
    <property type="entry name" value="BamE"/>
    <property type="match status" value="1"/>
</dbReference>
<dbReference type="RefSeq" id="WP_013220771.1">
    <property type="nucleotide sequence ID" value="NZ_CAWLEU010000001.1"/>
</dbReference>
<keyword evidence="3 4" id="KW-0998">Cell outer membrane</keyword>
<dbReference type="GO" id="GO:0043165">
    <property type="term" value="P:Gram-negative-bacterium-type cell outer membrane assembly"/>
    <property type="evidence" value="ECO:0007669"/>
    <property type="project" value="UniProtKB-UniRule"/>
</dbReference>
<dbReference type="OrthoDB" id="9808250at2"/>
<dbReference type="EMBL" id="CP002086">
    <property type="protein sequence ID" value="ADJ28679.1"/>
    <property type="molecule type" value="Genomic_DNA"/>
</dbReference>
<keyword evidence="4" id="KW-0449">Lipoprotein</keyword>
<protein>
    <recommendedName>
        <fullName evidence="4">Outer membrane protein assembly factor BamE</fullName>
    </recommendedName>
</protein>
<dbReference type="KEGG" id="nwa:Nwat_1828"/>
<dbReference type="eggNOG" id="COG2913">
    <property type="taxonomic scope" value="Bacteria"/>
</dbReference>
<evidence type="ECO:0000256" key="5">
    <source>
        <dbReference type="SAM" id="MobiDB-lite"/>
    </source>
</evidence>
<evidence type="ECO:0000256" key="1">
    <source>
        <dbReference type="ARBA" id="ARBA00022729"/>
    </source>
</evidence>
<keyword evidence="8" id="KW-1185">Reference proteome</keyword>
<reference evidence="7 8" key="1">
    <citation type="submission" date="2010-06" db="EMBL/GenBank/DDBJ databases">
        <title>Complete sequence of chromosome of Nitrosococcus watsoni C-113.</title>
        <authorList>
            <consortium name="US DOE Joint Genome Institute"/>
            <person name="Lucas S."/>
            <person name="Copeland A."/>
            <person name="Lapidus A."/>
            <person name="Cheng J.-F."/>
            <person name="Bruce D."/>
            <person name="Goodwin L."/>
            <person name="Pitluck S."/>
            <person name="Malfatti S.A."/>
            <person name="Chain P.S.G."/>
            <person name="Land M."/>
            <person name="Hauser L."/>
            <person name="Kyrpides N."/>
            <person name="Ivanova N."/>
            <person name="Cambell M.A."/>
            <person name="Heidelberg J.F."/>
            <person name="Klotz M.G."/>
            <person name="Woyke T."/>
        </authorList>
    </citation>
    <scope>NUCLEOTIDE SEQUENCE [LARGE SCALE GENOMIC DNA]</scope>
    <source>
        <strain evidence="7 8">C-113</strain>
    </source>
</reference>
<dbReference type="GO" id="GO:0030674">
    <property type="term" value="F:protein-macromolecule adaptor activity"/>
    <property type="evidence" value="ECO:0007669"/>
    <property type="project" value="TreeGrafter"/>
</dbReference>
<dbReference type="AlphaFoldDB" id="D8K702"/>
<evidence type="ECO:0000256" key="4">
    <source>
        <dbReference type="HAMAP-Rule" id="MF_00925"/>
    </source>
</evidence>
<dbReference type="InterPro" id="IPR037873">
    <property type="entry name" value="BamE-like"/>
</dbReference>
<name>D8K702_NITWC</name>
<evidence type="ECO:0000256" key="3">
    <source>
        <dbReference type="ARBA" id="ARBA00023237"/>
    </source>
</evidence>
<dbReference type="STRING" id="105559.Nwat_1828"/>
<dbReference type="GO" id="GO:0051205">
    <property type="term" value="P:protein insertion into membrane"/>
    <property type="evidence" value="ECO:0007669"/>
    <property type="project" value="UniProtKB-UniRule"/>
</dbReference>
<dbReference type="PANTHER" id="PTHR37482:SF1">
    <property type="entry name" value="OUTER MEMBRANE PROTEIN ASSEMBLY FACTOR BAME"/>
    <property type="match status" value="1"/>
</dbReference>
<keyword evidence="4" id="KW-0564">Palmitate</keyword>
<dbReference type="PROSITE" id="PS51257">
    <property type="entry name" value="PROKAR_LIPOPROTEIN"/>
    <property type="match status" value="1"/>
</dbReference>
<dbReference type="InterPro" id="IPR026592">
    <property type="entry name" value="BamE"/>
</dbReference>
<dbReference type="HOGENOM" id="CLU_083835_1_2_6"/>
<comment type="similarity">
    <text evidence="4">Belongs to the BamE family.</text>
</comment>
<evidence type="ECO:0000313" key="8">
    <source>
        <dbReference type="Proteomes" id="UP000000393"/>
    </source>
</evidence>
<evidence type="ECO:0000313" key="7">
    <source>
        <dbReference type="EMBL" id="ADJ28679.1"/>
    </source>
</evidence>
<comment type="subcellular location">
    <subcellularLocation>
        <location evidence="4">Cell outer membrane</location>
        <topology evidence="4">Lipid-anchor</topology>
    </subcellularLocation>
</comment>
<comment type="subunit">
    <text evidence="4">Part of the Bam complex.</text>
</comment>
<accession>D8K702</accession>
<feature type="domain" description="Outer membrane protein assembly factor BamE" evidence="6">
    <location>
        <begin position="35"/>
        <end position="100"/>
    </location>
</feature>
<comment type="function">
    <text evidence="4">Part of the outer membrane protein assembly complex, which is involved in assembly and insertion of beta-barrel proteins into the outer membrane.</text>
</comment>
<keyword evidence="1 4" id="KW-0732">Signal</keyword>
<evidence type="ECO:0000256" key="2">
    <source>
        <dbReference type="ARBA" id="ARBA00023136"/>
    </source>
</evidence>
<keyword evidence="2 4" id="KW-0472">Membrane</keyword>
<dbReference type="Gene3D" id="3.30.1450.10">
    <property type="match status" value="1"/>
</dbReference>
<evidence type="ECO:0000259" key="6">
    <source>
        <dbReference type="Pfam" id="PF04355"/>
    </source>
</evidence>
<dbReference type="InterPro" id="IPR007450">
    <property type="entry name" value="BamE_dom"/>
</dbReference>
<feature type="region of interest" description="Disordered" evidence="5">
    <location>
        <begin position="112"/>
        <end position="178"/>
    </location>
</feature>
<dbReference type="Proteomes" id="UP000000393">
    <property type="component" value="Chromosome"/>
</dbReference>